<name>A0AAE7BGA1_9BACT</name>
<keyword evidence="4" id="KW-1185">Reference proteome</keyword>
<dbReference type="GO" id="GO:0003677">
    <property type="term" value="F:DNA binding"/>
    <property type="evidence" value="ECO:0007669"/>
    <property type="project" value="InterPro"/>
</dbReference>
<evidence type="ECO:0000313" key="3">
    <source>
        <dbReference type="EMBL" id="QKF77877.1"/>
    </source>
</evidence>
<proteinExistence type="predicted"/>
<dbReference type="AlphaFoldDB" id="A0AAE7BGA1"/>
<gene>
    <name evidence="2" type="ORF">ADFLV_1247</name>
    <name evidence="3" type="ORF">ADFLV_1859</name>
</gene>
<evidence type="ECO:0000259" key="1">
    <source>
        <dbReference type="Pfam" id="PF02796"/>
    </source>
</evidence>
<dbReference type="EMBL" id="CP053835">
    <property type="protein sequence ID" value="QKF77279.1"/>
    <property type="molecule type" value="Genomic_DNA"/>
</dbReference>
<feature type="domain" description="Resolvase HTH" evidence="1">
    <location>
        <begin position="44"/>
        <end position="63"/>
    </location>
</feature>
<evidence type="ECO:0000313" key="4">
    <source>
        <dbReference type="Proteomes" id="UP000503313"/>
    </source>
</evidence>
<evidence type="ECO:0000313" key="2">
    <source>
        <dbReference type="EMBL" id="QKF77279.1"/>
    </source>
</evidence>
<organism evidence="2 4">
    <name type="scientific">Arcobacter defluvii</name>
    <dbReference type="NCBI Taxonomy" id="873191"/>
    <lineage>
        <taxon>Bacteria</taxon>
        <taxon>Pseudomonadati</taxon>
        <taxon>Campylobacterota</taxon>
        <taxon>Epsilonproteobacteria</taxon>
        <taxon>Campylobacterales</taxon>
        <taxon>Arcobacteraceae</taxon>
        <taxon>Arcobacter</taxon>
    </lineage>
</organism>
<dbReference type="Proteomes" id="UP000503313">
    <property type="component" value="Chromosome"/>
</dbReference>
<dbReference type="Pfam" id="PF02796">
    <property type="entry name" value="HTH_7"/>
    <property type="match status" value="1"/>
</dbReference>
<dbReference type="InterPro" id="IPR006120">
    <property type="entry name" value="Resolvase_HTH_dom"/>
</dbReference>
<sequence>MATRQAHARKMTNQRIKKTKEKIFSCIKGMFAFEYQDSKGNWLISKIAKDTGTSRTTVYKYLKEIK</sequence>
<protein>
    <recommendedName>
        <fullName evidence="1">Resolvase HTH domain-containing protein</fullName>
    </recommendedName>
</protein>
<accession>A0AAE7BGA1</accession>
<dbReference type="GO" id="GO:0000150">
    <property type="term" value="F:DNA strand exchange activity"/>
    <property type="evidence" value="ECO:0007669"/>
    <property type="project" value="InterPro"/>
</dbReference>
<dbReference type="EMBL" id="CP053835">
    <property type="protein sequence ID" value="QKF77877.1"/>
    <property type="molecule type" value="Genomic_DNA"/>
</dbReference>
<reference evidence="2 4" key="1">
    <citation type="submission" date="2020-05" db="EMBL/GenBank/DDBJ databases">
        <title>Complete genome sequencing of Campylobacter and Arcobacter type strains.</title>
        <authorList>
            <person name="Miller W.G."/>
            <person name="Yee E."/>
        </authorList>
    </citation>
    <scope>NUCLEOTIDE SEQUENCE [LARGE SCALE GENOMIC DNA]</scope>
    <source>
        <strain evidence="2 4">LMG 25694</strain>
    </source>
</reference>
<dbReference type="KEGG" id="adz:ADFLV_1247"/>
<dbReference type="KEGG" id="adz:ADFLV_1859"/>
<dbReference type="RefSeq" id="WP_129011285.1">
    <property type="nucleotide sequence ID" value="NZ_CP053835.1"/>
</dbReference>